<keyword evidence="7" id="KW-1185">Reference proteome</keyword>
<evidence type="ECO:0000256" key="5">
    <source>
        <dbReference type="ARBA" id="ARBA00022927"/>
    </source>
</evidence>
<dbReference type="InterPro" id="IPR040122">
    <property type="entry name" value="Importin_beta"/>
</dbReference>
<accession>A0AAV5MSD5</accession>
<dbReference type="Proteomes" id="UP001054252">
    <property type="component" value="Unassembled WGS sequence"/>
</dbReference>
<dbReference type="Gene3D" id="1.25.10.10">
    <property type="entry name" value="Leucine-rich Repeat Variant"/>
    <property type="match status" value="1"/>
</dbReference>
<dbReference type="InterPro" id="IPR016024">
    <property type="entry name" value="ARM-type_fold"/>
</dbReference>
<comment type="subcellular location">
    <subcellularLocation>
        <location evidence="1">Cytoplasm</location>
    </subcellularLocation>
</comment>
<evidence type="ECO:0000256" key="1">
    <source>
        <dbReference type="ARBA" id="ARBA00004496"/>
    </source>
</evidence>
<dbReference type="PANTHER" id="PTHR10527">
    <property type="entry name" value="IMPORTIN BETA"/>
    <property type="match status" value="1"/>
</dbReference>
<dbReference type="AlphaFoldDB" id="A0AAV5MSD5"/>
<reference evidence="6 7" key="1">
    <citation type="journal article" date="2021" name="Commun. Biol.">
        <title>The genome of Shorea leprosula (Dipterocarpaceae) highlights the ecological relevance of drought in aseasonal tropical rainforests.</title>
        <authorList>
            <person name="Ng K.K.S."/>
            <person name="Kobayashi M.J."/>
            <person name="Fawcett J.A."/>
            <person name="Hatakeyama M."/>
            <person name="Paape T."/>
            <person name="Ng C.H."/>
            <person name="Ang C.C."/>
            <person name="Tnah L.H."/>
            <person name="Lee C.T."/>
            <person name="Nishiyama T."/>
            <person name="Sese J."/>
            <person name="O'Brien M.J."/>
            <person name="Copetti D."/>
            <person name="Mohd Noor M.I."/>
            <person name="Ong R.C."/>
            <person name="Putra M."/>
            <person name="Sireger I.Z."/>
            <person name="Indrioko S."/>
            <person name="Kosugi Y."/>
            <person name="Izuno A."/>
            <person name="Isagi Y."/>
            <person name="Lee S.L."/>
            <person name="Shimizu K.K."/>
        </authorList>
    </citation>
    <scope>NUCLEOTIDE SEQUENCE [LARGE SCALE GENOMIC DNA]</scope>
    <source>
        <strain evidence="6">214</strain>
    </source>
</reference>
<protein>
    <submittedName>
        <fullName evidence="6">Uncharacterized protein</fullName>
    </submittedName>
</protein>
<dbReference type="GO" id="GO:0006606">
    <property type="term" value="P:protein import into nucleus"/>
    <property type="evidence" value="ECO:0007669"/>
    <property type="project" value="InterPro"/>
</dbReference>
<keyword evidence="5" id="KW-0653">Protein transport</keyword>
<name>A0AAV5MSD5_9ROSI</name>
<evidence type="ECO:0000313" key="6">
    <source>
        <dbReference type="EMBL" id="GKV51626.1"/>
    </source>
</evidence>
<sequence>MVEQGHVNGILTAVVQGMNSSEDLNIRQSAFECLVAISSTYYDRLDPYMKDILDITARAMEENEEPVALQAIEFWSSICDEEFNRSTAKITCSNFIRKELPVLVRSLVGTLPRQEEDQDQGEWARNIAMARRTCLQLVMRTVGDVLRQDVVILLALGRRT</sequence>
<evidence type="ECO:0000256" key="3">
    <source>
        <dbReference type="ARBA" id="ARBA00022490"/>
    </source>
</evidence>
<gene>
    <name evidence="6" type="ORF">SLEP1_g58262</name>
</gene>
<dbReference type="InterPro" id="IPR011989">
    <property type="entry name" value="ARM-like"/>
</dbReference>
<comment type="caution">
    <text evidence="6">The sequence shown here is derived from an EMBL/GenBank/DDBJ whole genome shotgun (WGS) entry which is preliminary data.</text>
</comment>
<keyword evidence="3" id="KW-0963">Cytoplasm</keyword>
<dbReference type="EMBL" id="BPVZ01000520">
    <property type="protein sequence ID" value="GKV51626.1"/>
    <property type="molecule type" value="Genomic_DNA"/>
</dbReference>
<proteinExistence type="predicted"/>
<dbReference type="GO" id="GO:0005737">
    <property type="term" value="C:cytoplasm"/>
    <property type="evidence" value="ECO:0007669"/>
    <property type="project" value="UniProtKB-SubCell"/>
</dbReference>
<evidence type="ECO:0000256" key="4">
    <source>
        <dbReference type="ARBA" id="ARBA00022737"/>
    </source>
</evidence>
<evidence type="ECO:0000313" key="7">
    <source>
        <dbReference type="Proteomes" id="UP001054252"/>
    </source>
</evidence>
<keyword evidence="4" id="KW-0677">Repeat</keyword>
<organism evidence="6 7">
    <name type="scientific">Rubroshorea leprosula</name>
    <dbReference type="NCBI Taxonomy" id="152421"/>
    <lineage>
        <taxon>Eukaryota</taxon>
        <taxon>Viridiplantae</taxon>
        <taxon>Streptophyta</taxon>
        <taxon>Embryophyta</taxon>
        <taxon>Tracheophyta</taxon>
        <taxon>Spermatophyta</taxon>
        <taxon>Magnoliopsida</taxon>
        <taxon>eudicotyledons</taxon>
        <taxon>Gunneridae</taxon>
        <taxon>Pentapetalae</taxon>
        <taxon>rosids</taxon>
        <taxon>malvids</taxon>
        <taxon>Malvales</taxon>
        <taxon>Dipterocarpaceae</taxon>
        <taxon>Rubroshorea</taxon>
    </lineage>
</organism>
<dbReference type="SUPFAM" id="SSF48371">
    <property type="entry name" value="ARM repeat"/>
    <property type="match status" value="1"/>
</dbReference>
<evidence type="ECO:0000256" key="2">
    <source>
        <dbReference type="ARBA" id="ARBA00022448"/>
    </source>
</evidence>
<keyword evidence="2" id="KW-0813">Transport</keyword>